<organism evidence="2">
    <name type="scientific">Fagus sylvatica</name>
    <name type="common">Beechnut</name>
    <dbReference type="NCBI Taxonomy" id="28930"/>
    <lineage>
        <taxon>Eukaryota</taxon>
        <taxon>Viridiplantae</taxon>
        <taxon>Streptophyta</taxon>
        <taxon>Embryophyta</taxon>
        <taxon>Tracheophyta</taxon>
        <taxon>Spermatophyta</taxon>
        <taxon>Magnoliopsida</taxon>
        <taxon>eudicotyledons</taxon>
        <taxon>Gunneridae</taxon>
        <taxon>Pentapetalae</taxon>
        <taxon>rosids</taxon>
        <taxon>fabids</taxon>
        <taxon>Fagales</taxon>
        <taxon>Fagaceae</taxon>
        <taxon>Fagus</taxon>
    </lineage>
</organism>
<feature type="compositionally biased region" description="Polar residues" evidence="1">
    <location>
        <begin position="65"/>
        <end position="75"/>
    </location>
</feature>
<reference evidence="2" key="1">
    <citation type="submission" date="2018-02" db="EMBL/GenBank/DDBJ databases">
        <authorList>
            <person name="Cohen D.B."/>
            <person name="Kent A.D."/>
        </authorList>
    </citation>
    <scope>NUCLEOTIDE SEQUENCE</scope>
</reference>
<dbReference type="EMBL" id="OIVN01006110">
    <property type="protein sequence ID" value="SPD25264.1"/>
    <property type="molecule type" value="Genomic_DNA"/>
</dbReference>
<evidence type="ECO:0000256" key="1">
    <source>
        <dbReference type="SAM" id="MobiDB-lite"/>
    </source>
</evidence>
<gene>
    <name evidence="2" type="ORF">FSB_LOCUS53146</name>
</gene>
<evidence type="ECO:0000313" key="2">
    <source>
        <dbReference type="EMBL" id="SPD25264.1"/>
    </source>
</evidence>
<sequence length="75" mass="8059">MKNPEAPISSAAAASALTFEAATDAHPDPDSTNNISYGLKSNTVDEDNEGPRSNIVDEDNERPRSNTVDPTSWVR</sequence>
<protein>
    <submittedName>
        <fullName evidence="2">Uncharacterized protein</fullName>
    </submittedName>
</protein>
<proteinExistence type="predicted"/>
<dbReference type="AlphaFoldDB" id="A0A2N9ILW6"/>
<feature type="region of interest" description="Disordered" evidence="1">
    <location>
        <begin position="20"/>
        <end position="75"/>
    </location>
</feature>
<feature type="compositionally biased region" description="Polar residues" evidence="1">
    <location>
        <begin position="30"/>
        <end position="42"/>
    </location>
</feature>
<name>A0A2N9ILW6_FAGSY</name>
<accession>A0A2N9ILW6</accession>